<dbReference type="KEGG" id="tsh:Tsac_2799"/>
<reference evidence="1 2" key="1">
    <citation type="journal article" date="2014" name="Appl. Environ. Microbiol.">
        <title>Profile of Secreted Hydrolases, Associated Proteins, and SlpA in Thermoanaerobacterium saccharolyticum during the Degradation of Hemicellulose.</title>
        <authorList>
            <person name="Currie D.H."/>
            <person name="Guss A.M."/>
            <person name="Herring C.D."/>
            <person name="Giannone R.J."/>
            <person name="Johnson C.M."/>
            <person name="Lankford P.K."/>
            <person name="Brown S.D."/>
            <person name="Hettich R.L."/>
            <person name="Lynd L.R."/>
        </authorList>
    </citation>
    <scope>NUCLEOTIDE SEQUENCE [LARGE SCALE GENOMIC DNA]</scope>
    <source>
        <strain evidence="2">DSM 8691 / JW/SL-YS485</strain>
    </source>
</reference>
<dbReference type="PATRIC" id="fig|1094508.3.peg.2828"/>
<evidence type="ECO:0000313" key="2">
    <source>
        <dbReference type="Proteomes" id="UP000006178"/>
    </source>
</evidence>
<dbReference type="BioCyc" id="TSAC1094508:GLMA-2845-MONOMER"/>
<proteinExistence type="predicted"/>
<keyword evidence="1" id="KW-0614">Plasmid</keyword>
<keyword evidence="2" id="KW-1185">Reference proteome</keyword>
<name>I3WBZ5_THESW</name>
<dbReference type="Proteomes" id="UP000006178">
    <property type="component" value="Plasmid pMU3262"/>
</dbReference>
<sequence>MILLTERDQKIIQFIETVGVASIKQIQKVFFKSKQGAEISRRRMNEIIKYSKVKRSRNSFANEYVYYINSYKYLNHALAVTDFYIKLLEYGGEIKIFNREFKINNSRSDAFIRYHLKDKAYLFFLEVHFSNAFNMQKYIDIYNSREWVILGTFPRLVIYTDKDIKIGEVPFKVFIIKKDENIDSIFHI</sequence>
<organism evidence="1 2">
    <name type="scientific">Thermoanaerobacterium saccharolyticum (strain DSM 8691 / JW/SL-YS485)</name>
    <dbReference type="NCBI Taxonomy" id="1094508"/>
    <lineage>
        <taxon>Bacteria</taxon>
        <taxon>Bacillati</taxon>
        <taxon>Bacillota</taxon>
        <taxon>Clostridia</taxon>
        <taxon>Thermoanaerobacterales</taxon>
        <taxon>Thermoanaerobacteraceae</taxon>
        <taxon>Thermoanaerobacterium</taxon>
    </lineage>
</organism>
<geneLocation type="plasmid" evidence="1 2">
    <name>pMU3262</name>
</geneLocation>
<dbReference type="AlphaFoldDB" id="I3WBZ5"/>
<gene>
    <name evidence="1" type="ordered locus">Tsac_2799</name>
</gene>
<evidence type="ECO:0000313" key="1">
    <source>
        <dbReference type="EMBL" id="AFK94346.1"/>
    </source>
</evidence>
<protein>
    <submittedName>
        <fullName evidence="1">Uncharacterized protein</fullName>
    </submittedName>
</protein>
<dbReference type="EMBL" id="CP003185">
    <property type="protein sequence ID" value="AFK94346.1"/>
    <property type="molecule type" value="Genomic_DNA"/>
</dbReference>
<accession>I3WBZ5</accession>